<comment type="caution">
    <text evidence="2">The sequence shown here is derived from an EMBL/GenBank/DDBJ whole genome shotgun (WGS) entry which is preliminary data.</text>
</comment>
<organism evidence="2 3">
    <name type="scientific">Pelomonas baiyunensis</name>
    <dbReference type="NCBI Taxonomy" id="3299026"/>
    <lineage>
        <taxon>Bacteria</taxon>
        <taxon>Pseudomonadati</taxon>
        <taxon>Pseudomonadota</taxon>
        <taxon>Betaproteobacteria</taxon>
        <taxon>Burkholderiales</taxon>
        <taxon>Sphaerotilaceae</taxon>
        <taxon>Roseateles</taxon>
    </lineage>
</organism>
<sequence length="239" mass="26136">MKAQTRIDRALLTRQLAPLQAAWARQAQRIDALSLRERGILFLCLVAVLAAAFDSWVLSPMAARQQARIDQRRQQDTEIAQLRAQFVAASQNTGDATLPWRQQLEAARAERSRLDDGLRDTAAVSSAEGLSAVLQRLLSQQPGLVLERLRLLEDAPVSAPPASGPAAQPGQNGMPLLPGMSWQGVELQVQGPYPAAQRYVQLLERELPGLRWGELTLTAGAGQEAPRMQVQVFLLKVAP</sequence>
<feature type="transmembrane region" description="Helical" evidence="1">
    <location>
        <begin position="40"/>
        <end position="63"/>
    </location>
</feature>
<dbReference type="EMBL" id="JBIGIB010000007">
    <property type="protein sequence ID" value="MFG6468980.1"/>
    <property type="molecule type" value="Genomic_DNA"/>
</dbReference>
<reference evidence="2 3" key="1">
    <citation type="submission" date="2024-08" db="EMBL/GenBank/DDBJ databases">
        <authorList>
            <person name="Lu H."/>
        </authorList>
    </citation>
    <scope>NUCLEOTIDE SEQUENCE [LARGE SCALE GENOMIC DNA]</scope>
    <source>
        <strain evidence="2 3">BYS87W</strain>
    </source>
</reference>
<gene>
    <name evidence="2" type="ORF">ACG01O_20320</name>
</gene>
<keyword evidence="1" id="KW-0812">Transmembrane</keyword>
<name>A0ABW7H475_9BURK</name>
<evidence type="ECO:0008006" key="4">
    <source>
        <dbReference type="Google" id="ProtNLM"/>
    </source>
</evidence>
<accession>A0ABW7H475</accession>
<keyword evidence="3" id="KW-1185">Reference proteome</keyword>
<dbReference type="RefSeq" id="WP_394387236.1">
    <property type="nucleotide sequence ID" value="NZ_JBIGIB010000007.1"/>
</dbReference>
<keyword evidence="1" id="KW-1133">Transmembrane helix</keyword>
<proteinExistence type="predicted"/>
<protein>
    <recommendedName>
        <fullName evidence="4">MSHA biogenesis protein MshJ</fullName>
    </recommendedName>
</protein>
<keyword evidence="1" id="KW-0472">Membrane</keyword>
<dbReference type="Proteomes" id="UP001606303">
    <property type="component" value="Unassembled WGS sequence"/>
</dbReference>
<evidence type="ECO:0000313" key="2">
    <source>
        <dbReference type="EMBL" id="MFG6468980.1"/>
    </source>
</evidence>
<evidence type="ECO:0000256" key="1">
    <source>
        <dbReference type="SAM" id="Phobius"/>
    </source>
</evidence>
<evidence type="ECO:0000313" key="3">
    <source>
        <dbReference type="Proteomes" id="UP001606303"/>
    </source>
</evidence>